<dbReference type="EMBL" id="CAJVPW010045921">
    <property type="protein sequence ID" value="CAG8756693.1"/>
    <property type="molecule type" value="Genomic_DNA"/>
</dbReference>
<organism evidence="1 2">
    <name type="scientific">Cetraspora pellucida</name>
    <dbReference type="NCBI Taxonomy" id="1433469"/>
    <lineage>
        <taxon>Eukaryota</taxon>
        <taxon>Fungi</taxon>
        <taxon>Fungi incertae sedis</taxon>
        <taxon>Mucoromycota</taxon>
        <taxon>Glomeromycotina</taxon>
        <taxon>Glomeromycetes</taxon>
        <taxon>Diversisporales</taxon>
        <taxon>Gigasporaceae</taxon>
        <taxon>Cetraspora</taxon>
    </lineage>
</organism>
<dbReference type="Proteomes" id="UP000789366">
    <property type="component" value="Unassembled WGS sequence"/>
</dbReference>
<proteinExistence type="predicted"/>
<accession>A0ACA9QPG3</accession>
<sequence>MQDQRNKFKDLSELDLLKQRIIDLEAENAKIEVKNKRLKQIIEENSKHDAEFKAELRSASKNAELKTEVAKLRHNLEKIKLKGIIIDSSEQLLIFLPAKNETISIFTKIENSNNTHKESNTFNSDIYQDSIILIFSTEIISLEENVKKLLKIGIVFEKKKAC</sequence>
<keyword evidence="2" id="KW-1185">Reference proteome</keyword>
<gene>
    <name evidence="1" type="ORF">SPELUC_LOCUS14848</name>
</gene>
<evidence type="ECO:0000313" key="2">
    <source>
        <dbReference type="Proteomes" id="UP000789366"/>
    </source>
</evidence>
<reference evidence="1" key="1">
    <citation type="submission" date="2021-06" db="EMBL/GenBank/DDBJ databases">
        <authorList>
            <person name="Kallberg Y."/>
            <person name="Tangrot J."/>
            <person name="Rosling A."/>
        </authorList>
    </citation>
    <scope>NUCLEOTIDE SEQUENCE</scope>
    <source>
        <strain evidence="1">28 12/20/2015</strain>
    </source>
</reference>
<name>A0ACA9QPG3_9GLOM</name>
<protein>
    <submittedName>
        <fullName evidence="1">4347_t:CDS:1</fullName>
    </submittedName>
</protein>
<feature type="non-terminal residue" evidence="1">
    <location>
        <position position="162"/>
    </location>
</feature>
<comment type="caution">
    <text evidence="1">The sequence shown here is derived from an EMBL/GenBank/DDBJ whole genome shotgun (WGS) entry which is preliminary data.</text>
</comment>
<evidence type="ECO:0000313" key="1">
    <source>
        <dbReference type="EMBL" id="CAG8756693.1"/>
    </source>
</evidence>